<dbReference type="EMBL" id="BMGG01000004">
    <property type="protein sequence ID" value="GGC64009.1"/>
    <property type="molecule type" value="Genomic_DNA"/>
</dbReference>
<protein>
    <submittedName>
        <fullName evidence="2">Uncharacterized protein</fullName>
    </submittedName>
</protein>
<organism evidence="2 3">
    <name type="scientific">Chelatococcus reniformis</name>
    <dbReference type="NCBI Taxonomy" id="1494448"/>
    <lineage>
        <taxon>Bacteria</taxon>
        <taxon>Pseudomonadati</taxon>
        <taxon>Pseudomonadota</taxon>
        <taxon>Alphaproteobacteria</taxon>
        <taxon>Hyphomicrobiales</taxon>
        <taxon>Chelatococcaceae</taxon>
        <taxon>Chelatococcus</taxon>
    </lineage>
</organism>
<sequence length="171" mass="18618">MSWLDFVARTVLGGIALLGCLLLAGFGYVAVVTYVESRTRYDRHNSDYRYVTQQLKPSADGGWAAGAIDLHRINGGNWQILCVIGAYESPETLGAEAARRQIALVSMERIAIGTFAASEIDEGEGAIAFVDGQGRGRVVLIDGFERLIPQNGTRCFSQDTREVTLPIPRDP</sequence>
<keyword evidence="3" id="KW-1185">Reference proteome</keyword>
<keyword evidence="1" id="KW-0472">Membrane</keyword>
<dbReference type="Proteomes" id="UP000637002">
    <property type="component" value="Unassembled WGS sequence"/>
</dbReference>
<evidence type="ECO:0000256" key="1">
    <source>
        <dbReference type="SAM" id="Phobius"/>
    </source>
</evidence>
<dbReference type="AlphaFoldDB" id="A0A916U8T8"/>
<keyword evidence="1" id="KW-0812">Transmembrane</keyword>
<feature type="transmembrane region" description="Helical" evidence="1">
    <location>
        <begin position="12"/>
        <end position="35"/>
    </location>
</feature>
<dbReference type="RefSeq" id="WP_188609343.1">
    <property type="nucleotide sequence ID" value="NZ_BMGG01000004.1"/>
</dbReference>
<comment type="caution">
    <text evidence="2">The sequence shown here is derived from an EMBL/GenBank/DDBJ whole genome shotgun (WGS) entry which is preliminary data.</text>
</comment>
<reference evidence="2" key="2">
    <citation type="submission" date="2020-09" db="EMBL/GenBank/DDBJ databases">
        <authorList>
            <person name="Sun Q."/>
            <person name="Zhou Y."/>
        </authorList>
    </citation>
    <scope>NUCLEOTIDE SEQUENCE</scope>
    <source>
        <strain evidence="2">CGMCC 1.12919</strain>
    </source>
</reference>
<evidence type="ECO:0000313" key="3">
    <source>
        <dbReference type="Proteomes" id="UP000637002"/>
    </source>
</evidence>
<accession>A0A916U8T8</accession>
<evidence type="ECO:0000313" key="2">
    <source>
        <dbReference type="EMBL" id="GGC64009.1"/>
    </source>
</evidence>
<proteinExistence type="predicted"/>
<gene>
    <name evidence="2" type="ORF">GCM10010994_23300</name>
</gene>
<keyword evidence="1" id="KW-1133">Transmembrane helix</keyword>
<reference evidence="2" key="1">
    <citation type="journal article" date="2014" name="Int. J. Syst. Evol. Microbiol.">
        <title>Complete genome sequence of Corynebacterium casei LMG S-19264T (=DSM 44701T), isolated from a smear-ripened cheese.</title>
        <authorList>
            <consortium name="US DOE Joint Genome Institute (JGI-PGF)"/>
            <person name="Walter F."/>
            <person name="Albersmeier A."/>
            <person name="Kalinowski J."/>
            <person name="Ruckert C."/>
        </authorList>
    </citation>
    <scope>NUCLEOTIDE SEQUENCE</scope>
    <source>
        <strain evidence="2">CGMCC 1.12919</strain>
    </source>
</reference>
<name>A0A916U8T8_9HYPH</name>